<evidence type="ECO:0000313" key="6">
    <source>
        <dbReference type="EMBL" id="KZV91491.1"/>
    </source>
</evidence>
<dbReference type="PROSITE" id="PS00411">
    <property type="entry name" value="KINESIN_MOTOR_1"/>
    <property type="match status" value="1"/>
</dbReference>
<keyword evidence="2 3" id="KW-0067">ATP-binding</keyword>
<dbReference type="InterPro" id="IPR001752">
    <property type="entry name" value="Kinesin_motor_dom"/>
</dbReference>
<dbReference type="GO" id="GO:0005874">
    <property type="term" value="C:microtubule"/>
    <property type="evidence" value="ECO:0007669"/>
    <property type="project" value="UniProtKB-KW"/>
</dbReference>
<dbReference type="GO" id="GO:0003777">
    <property type="term" value="F:microtubule motor activity"/>
    <property type="evidence" value="ECO:0007669"/>
    <property type="project" value="InterPro"/>
</dbReference>
<dbReference type="STRING" id="1314781.A0A165H5Q5"/>
<dbReference type="InterPro" id="IPR027640">
    <property type="entry name" value="Kinesin-like_fam"/>
</dbReference>
<evidence type="ECO:0000313" key="7">
    <source>
        <dbReference type="Proteomes" id="UP000077266"/>
    </source>
</evidence>
<dbReference type="SUPFAM" id="SSF52540">
    <property type="entry name" value="P-loop containing nucleoside triphosphate hydrolases"/>
    <property type="match status" value="1"/>
</dbReference>
<evidence type="ECO:0000256" key="3">
    <source>
        <dbReference type="PROSITE-ProRule" id="PRU00283"/>
    </source>
</evidence>
<dbReference type="InterPro" id="IPR019821">
    <property type="entry name" value="Kinesin_motor_CS"/>
</dbReference>
<dbReference type="Pfam" id="PF00225">
    <property type="entry name" value="Kinesin"/>
    <property type="match status" value="1"/>
</dbReference>
<organism evidence="6 7">
    <name type="scientific">Exidia glandulosa HHB12029</name>
    <dbReference type="NCBI Taxonomy" id="1314781"/>
    <lineage>
        <taxon>Eukaryota</taxon>
        <taxon>Fungi</taxon>
        <taxon>Dikarya</taxon>
        <taxon>Basidiomycota</taxon>
        <taxon>Agaricomycotina</taxon>
        <taxon>Agaricomycetes</taxon>
        <taxon>Auriculariales</taxon>
        <taxon>Exidiaceae</taxon>
        <taxon>Exidia</taxon>
    </lineage>
</organism>
<proteinExistence type="inferred from homology"/>
<reference evidence="6 7" key="1">
    <citation type="journal article" date="2016" name="Mol. Biol. Evol.">
        <title>Comparative Genomics of Early-Diverging Mushroom-Forming Fungi Provides Insights into the Origins of Lignocellulose Decay Capabilities.</title>
        <authorList>
            <person name="Nagy L.G."/>
            <person name="Riley R."/>
            <person name="Tritt A."/>
            <person name="Adam C."/>
            <person name="Daum C."/>
            <person name="Floudas D."/>
            <person name="Sun H."/>
            <person name="Yadav J.S."/>
            <person name="Pangilinan J."/>
            <person name="Larsson K.H."/>
            <person name="Matsuura K."/>
            <person name="Barry K."/>
            <person name="Labutti K."/>
            <person name="Kuo R."/>
            <person name="Ohm R.A."/>
            <person name="Bhattacharya S.S."/>
            <person name="Shirouzu T."/>
            <person name="Yoshinaga Y."/>
            <person name="Martin F.M."/>
            <person name="Grigoriev I.V."/>
            <person name="Hibbett D.S."/>
        </authorList>
    </citation>
    <scope>NUCLEOTIDE SEQUENCE [LARGE SCALE GENOMIC DNA]</scope>
    <source>
        <strain evidence="6 7">HHB12029</strain>
    </source>
</reference>
<dbReference type="InterPro" id="IPR036961">
    <property type="entry name" value="Kinesin_motor_dom_sf"/>
</dbReference>
<dbReference type="PANTHER" id="PTHR24115">
    <property type="entry name" value="KINESIN-RELATED"/>
    <property type="match status" value="1"/>
</dbReference>
<gene>
    <name evidence="6" type="ORF">EXIGLDRAFT_792122</name>
</gene>
<dbReference type="GO" id="GO:0016887">
    <property type="term" value="F:ATP hydrolysis activity"/>
    <property type="evidence" value="ECO:0007669"/>
    <property type="project" value="TreeGrafter"/>
</dbReference>
<dbReference type="InParanoid" id="A0A165H5Q5"/>
<comment type="similarity">
    <text evidence="3 4">Belongs to the TRAFAC class myosin-kinesin ATPase superfamily. Kinesin family.</text>
</comment>
<dbReference type="InterPro" id="IPR027417">
    <property type="entry name" value="P-loop_NTPase"/>
</dbReference>
<evidence type="ECO:0000256" key="4">
    <source>
        <dbReference type="RuleBase" id="RU000394"/>
    </source>
</evidence>
<keyword evidence="1 3" id="KW-0547">Nucleotide-binding</keyword>
<dbReference type="PRINTS" id="PR00380">
    <property type="entry name" value="KINESINHEAVY"/>
</dbReference>
<feature type="domain" description="Kinesin motor" evidence="5">
    <location>
        <begin position="59"/>
        <end position="436"/>
    </location>
</feature>
<dbReference type="SMART" id="SM00129">
    <property type="entry name" value="KISc"/>
    <property type="match status" value="1"/>
</dbReference>
<dbReference type="GO" id="GO:0005871">
    <property type="term" value="C:kinesin complex"/>
    <property type="evidence" value="ECO:0007669"/>
    <property type="project" value="TreeGrafter"/>
</dbReference>
<sequence length="575" mass="63382">MASSATLTTTQLPRLREILEQWRESQPPAKGFSSDVDQLAARLAATGLSDSSADGSTKDVIVAFRTRPPLPNEAADKFKAEGGNEEDAAKVEFCSGITVTSNEPGIFVAHTPGMKWNGPTLAHKSFEADIAFGPDVANEEVYQRSVVATDLLPLVLGGGVGCILSYGQTGSGKTYTMEGVEHRVARDLFSVGTSVARRSYASEKRLPIDSEEVGKITANDAFVFEVTFLEILGNNAVDLVEVPTEVDAQGNPVRKQIAIREDKVGNVNPQLISTEVKSSEELEKLITDSLSHRRVSATARNAQSSRSHALLNIRIKNKFNPYASEGQLILVDLAGSERYEDSKAHDKQRMDESKENNKSLMNLKECVRAKAKMAADEGFVHIPWRNNKLTMVLKPIFDVESRQISRTVVIAHVSPHIQDCVHSVSTLGYAAPFKTSPPKPRGPARYDAEDPRTWTHTHTREWFVRGFEEYVRDLKGADAVVPLDYDKLLPEGMLATHVGRVPTTEWVNRVLEARTASADQWTPDEIKEMGATVVGKLWYLLLTAKTRKRNAVMKSRNALKEDHAYGTPDTCDDPS</sequence>
<dbReference type="PROSITE" id="PS50067">
    <property type="entry name" value="KINESIN_MOTOR_2"/>
    <property type="match status" value="1"/>
</dbReference>
<protein>
    <recommendedName>
        <fullName evidence="4">Kinesin-like protein</fullName>
    </recommendedName>
</protein>
<dbReference type="GO" id="GO:0005524">
    <property type="term" value="F:ATP binding"/>
    <property type="evidence" value="ECO:0007669"/>
    <property type="project" value="UniProtKB-UniRule"/>
</dbReference>
<dbReference type="GO" id="GO:0008017">
    <property type="term" value="F:microtubule binding"/>
    <property type="evidence" value="ECO:0007669"/>
    <property type="project" value="InterPro"/>
</dbReference>
<dbReference type="EMBL" id="KV426026">
    <property type="protein sequence ID" value="KZV91491.1"/>
    <property type="molecule type" value="Genomic_DNA"/>
</dbReference>
<dbReference type="AlphaFoldDB" id="A0A165H5Q5"/>
<evidence type="ECO:0000259" key="5">
    <source>
        <dbReference type="PROSITE" id="PS50067"/>
    </source>
</evidence>
<accession>A0A165H5Q5</accession>
<name>A0A165H5Q5_EXIGL</name>
<dbReference type="Gene3D" id="3.40.850.10">
    <property type="entry name" value="Kinesin motor domain"/>
    <property type="match status" value="1"/>
</dbReference>
<keyword evidence="3 4" id="KW-0505">Motor protein</keyword>
<keyword evidence="6" id="KW-0378">Hydrolase</keyword>
<feature type="binding site" evidence="3">
    <location>
        <begin position="167"/>
        <end position="174"/>
    </location>
    <ligand>
        <name>ATP</name>
        <dbReference type="ChEBI" id="CHEBI:30616"/>
    </ligand>
</feature>
<evidence type="ECO:0000256" key="2">
    <source>
        <dbReference type="ARBA" id="ARBA00022840"/>
    </source>
</evidence>
<dbReference type="Proteomes" id="UP000077266">
    <property type="component" value="Unassembled WGS sequence"/>
</dbReference>
<keyword evidence="7" id="KW-1185">Reference proteome</keyword>
<dbReference type="OrthoDB" id="3176171at2759"/>
<keyword evidence="4" id="KW-0493">Microtubule</keyword>
<evidence type="ECO:0000256" key="1">
    <source>
        <dbReference type="ARBA" id="ARBA00022741"/>
    </source>
</evidence>
<dbReference type="GO" id="GO:0007018">
    <property type="term" value="P:microtubule-based movement"/>
    <property type="evidence" value="ECO:0007669"/>
    <property type="project" value="InterPro"/>
</dbReference>